<keyword evidence="9" id="KW-1015">Disulfide bond</keyword>
<reference evidence="15 16" key="1">
    <citation type="submission" date="2013-11" db="EMBL/GenBank/DDBJ databases">
        <title>The Damaraland mole rat (Fukomys damarensis) genome and evolution of African mole rats.</title>
        <authorList>
            <person name="Gladyshev V.N."/>
            <person name="Fang X."/>
        </authorList>
    </citation>
    <scope>NUCLEOTIDE SEQUENCE [LARGE SCALE GENOMIC DNA]</scope>
    <source>
        <tissue evidence="15">Liver</tissue>
    </source>
</reference>
<dbReference type="InterPro" id="IPR004072">
    <property type="entry name" value="Vmron_rcpt_1"/>
</dbReference>
<comment type="similarity">
    <text evidence="2 12">Belongs to the G-protein coupled receptor 1 family.</text>
</comment>
<keyword evidence="11 12" id="KW-0807">Transducer</keyword>
<keyword evidence="6 12" id="KW-1133">Transmembrane helix</keyword>
<dbReference type="GO" id="GO:0019236">
    <property type="term" value="P:response to pheromone"/>
    <property type="evidence" value="ECO:0007669"/>
    <property type="project" value="UniProtKB-KW"/>
</dbReference>
<evidence type="ECO:0000256" key="2">
    <source>
        <dbReference type="ARBA" id="ARBA00010663"/>
    </source>
</evidence>
<dbReference type="Proteomes" id="UP000028990">
    <property type="component" value="Unassembled WGS sequence"/>
</dbReference>
<accession>A0A091ELB0</accession>
<evidence type="ECO:0000256" key="9">
    <source>
        <dbReference type="ARBA" id="ARBA00023157"/>
    </source>
</evidence>
<keyword evidence="16" id="KW-1185">Reference proteome</keyword>
<evidence type="ECO:0000256" key="8">
    <source>
        <dbReference type="ARBA" id="ARBA00023136"/>
    </source>
</evidence>
<dbReference type="eggNOG" id="ENOG502SNRJ">
    <property type="taxonomic scope" value="Eukaryota"/>
</dbReference>
<dbReference type="AlphaFoldDB" id="A0A091ELB0"/>
<feature type="transmembrane region" description="Helical" evidence="12">
    <location>
        <begin position="96"/>
        <end position="118"/>
    </location>
</feature>
<dbReference type="PROSITE" id="PS50262">
    <property type="entry name" value="G_PROTEIN_RECEP_F1_2"/>
    <property type="match status" value="1"/>
</dbReference>
<evidence type="ECO:0000256" key="4">
    <source>
        <dbReference type="ARBA" id="ARBA00022507"/>
    </source>
</evidence>
<protein>
    <recommendedName>
        <fullName evidence="12">Vomeronasal type-1 receptor</fullName>
    </recommendedName>
</protein>
<organism evidence="15 16">
    <name type="scientific">Fukomys damarensis</name>
    <name type="common">Damaraland mole rat</name>
    <name type="synonym">Cryptomys damarensis</name>
    <dbReference type="NCBI Taxonomy" id="885580"/>
    <lineage>
        <taxon>Eukaryota</taxon>
        <taxon>Metazoa</taxon>
        <taxon>Chordata</taxon>
        <taxon>Craniata</taxon>
        <taxon>Vertebrata</taxon>
        <taxon>Euteleostomi</taxon>
        <taxon>Mammalia</taxon>
        <taxon>Eutheria</taxon>
        <taxon>Euarchontoglires</taxon>
        <taxon>Glires</taxon>
        <taxon>Rodentia</taxon>
        <taxon>Hystricomorpha</taxon>
        <taxon>Bathyergidae</taxon>
        <taxon>Fukomys</taxon>
    </lineage>
</organism>
<evidence type="ECO:0000256" key="10">
    <source>
        <dbReference type="ARBA" id="ARBA00023170"/>
    </source>
</evidence>
<evidence type="ECO:0000313" key="15">
    <source>
        <dbReference type="EMBL" id="KFO36366.1"/>
    </source>
</evidence>
<feature type="transmembrane region" description="Helical" evidence="12">
    <location>
        <begin position="179"/>
        <end position="200"/>
    </location>
</feature>
<dbReference type="PANTHER" id="PTHR24062">
    <property type="entry name" value="VOMERONASAL TYPE-1 RECEPTOR"/>
    <property type="match status" value="1"/>
</dbReference>
<comment type="subcellular location">
    <subcellularLocation>
        <location evidence="1 12">Cell membrane</location>
        <topology evidence="1 12">Multi-pass membrane protein</topology>
    </subcellularLocation>
</comment>
<feature type="transmembrane region" description="Helical" evidence="12">
    <location>
        <begin position="238"/>
        <end position="256"/>
    </location>
</feature>
<gene>
    <name evidence="15" type="ORF">H920_02215</name>
</gene>
<dbReference type="CDD" id="cd13949">
    <property type="entry name" value="7tm_V1R_pheromone"/>
    <property type="match status" value="1"/>
</dbReference>
<dbReference type="Pfam" id="PF03402">
    <property type="entry name" value="V1R"/>
    <property type="match status" value="1"/>
</dbReference>
<evidence type="ECO:0000256" key="13">
    <source>
        <dbReference type="SAM" id="MobiDB-lite"/>
    </source>
</evidence>
<keyword evidence="10 12" id="KW-0675">Receptor</keyword>
<evidence type="ECO:0000259" key="14">
    <source>
        <dbReference type="PROSITE" id="PS50262"/>
    </source>
</evidence>
<dbReference type="GO" id="GO:0007606">
    <property type="term" value="P:sensory perception of chemical stimulus"/>
    <property type="evidence" value="ECO:0007669"/>
    <property type="project" value="UniProtKB-ARBA"/>
</dbReference>
<evidence type="ECO:0000256" key="1">
    <source>
        <dbReference type="ARBA" id="ARBA00004651"/>
    </source>
</evidence>
<keyword evidence="5 12" id="KW-0812">Transmembrane</keyword>
<keyword evidence="4 12" id="KW-0589">Pheromone response</keyword>
<feature type="transmembrane region" description="Helical" evidence="12">
    <location>
        <begin position="284"/>
        <end position="308"/>
    </location>
</feature>
<sequence>MHKEEFTISEEGRPSVDEIDDGGDIWDKELFFLFFSDIFSFSIKVNKKKSFASLSDIRNMVFFEITIGVVANTVLLLFHILKFLLKQRPKPLDLSIGHLALIHLVMLVTVGLVATDTFGFQGWEKDLTCKLVIYVNRLMRALSLCTTCLLSVLQAIALSPRNSCLAKFKHRSTHHYPCFLVFLWIFTMLLNGRLLVFIGATPNVTSHSLMFVTESCSHWPIKSLFRYIFLTLANTQDVSFIGLMALSSGYMVTLLCRHKRRLQHLHSTSLYPKTSPEERATQTILLLMGFFTFIYFLDCITFSSSAILWKNDPIHHYVQMLVGNSYATGCPLVLMSTEKRMTKWLTSRWKRLNV</sequence>
<keyword evidence="3 12" id="KW-1003">Cell membrane</keyword>
<feature type="transmembrane region" description="Helical" evidence="12">
    <location>
        <begin position="138"/>
        <end position="158"/>
    </location>
</feature>
<evidence type="ECO:0000256" key="5">
    <source>
        <dbReference type="ARBA" id="ARBA00022692"/>
    </source>
</evidence>
<keyword evidence="7 12" id="KW-0297">G-protein coupled receptor</keyword>
<feature type="compositionally biased region" description="Basic and acidic residues" evidence="13">
    <location>
        <begin position="1"/>
        <end position="16"/>
    </location>
</feature>
<feature type="transmembrane region" description="Helical" evidence="12">
    <location>
        <begin position="314"/>
        <end position="334"/>
    </location>
</feature>
<dbReference type="Gene3D" id="1.20.1070.10">
    <property type="entry name" value="Rhodopsin 7-helix transmembrane proteins"/>
    <property type="match status" value="1"/>
</dbReference>
<evidence type="ECO:0000256" key="12">
    <source>
        <dbReference type="RuleBase" id="RU364061"/>
    </source>
</evidence>
<dbReference type="GO" id="GO:0005886">
    <property type="term" value="C:plasma membrane"/>
    <property type="evidence" value="ECO:0007669"/>
    <property type="project" value="UniProtKB-SubCell"/>
</dbReference>
<dbReference type="FunFam" id="1.20.1070.10:FF:000051">
    <property type="entry name" value="Vomeronasal type-1 receptor"/>
    <property type="match status" value="1"/>
</dbReference>
<dbReference type="GO" id="GO:0016503">
    <property type="term" value="F:pheromone receptor activity"/>
    <property type="evidence" value="ECO:0007669"/>
    <property type="project" value="InterPro"/>
</dbReference>
<feature type="domain" description="G-protein coupled receptors family 1 profile" evidence="14">
    <location>
        <begin position="71"/>
        <end position="296"/>
    </location>
</feature>
<dbReference type="PRINTS" id="PR01534">
    <property type="entry name" value="VOMERONASL1R"/>
</dbReference>
<evidence type="ECO:0000313" key="16">
    <source>
        <dbReference type="Proteomes" id="UP000028990"/>
    </source>
</evidence>
<dbReference type="InterPro" id="IPR017452">
    <property type="entry name" value="GPCR_Rhodpsn_7TM"/>
</dbReference>
<keyword evidence="8 12" id="KW-0472">Membrane</keyword>
<dbReference type="SUPFAM" id="SSF81321">
    <property type="entry name" value="Family A G protein-coupled receptor-like"/>
    <property type="match status" value="1"/>
</dbReference>
<proteinExistence type="inferred from homology"/>
<feature type="transmembrane region" description="Helical" evidence="12">
    <location>
        <begin position="60"/>
        <end position="84"/>
    </location>
</feature>
<evidence type="ECO:0000256" key="7">
    <source>
        <dbReference type="ARBA" id="ARBA00023040"/>
    </source>
</evidence>
<dbReference type="EMBL" id="KN121451">
    <property type="protein sequence ID" value="KFO36366.1"/>
    <property type="molecule type" value="Genomic_DNA"/>
</dbReference>
<name>A0A091ELB0_FUKDA</name>
<evidence type="ECO:0000256" key="3">
    <source>
        <dbReference type="ARBA" id="ARBA00022475"/>
    </source>
</evidence>
<evidence type="ECO:0000256" key="11">
    <source>
        <dbReference type="ARBA" id="ARBA00023224"/>
    </source>
</evidence>
<feature type="region of interest" description="Disordered" evidence="13">
    <location>
        <begin position="1"/>
        <end position="20"/>
    </location>
</feature>
<evidence type="ECO:0000256" key="6">
    <source>
        <dbReference type="ARBA" id="ARBA00022989"/>
    </source>
</evidence>